<accession>A0A177N739</accession>
<gene>
    <name evidence="1" type="ORF">A1507_16185</name>
</gene>
<dbReference type="InterPro" id="IPR036866">
    <property type="entry name" value="RibonucZ/Hydroxyglut_hydro"/>
</dbReference>
<organism evidence="1 2">
    <name type="scientific">Methylomonas koyamae</name>
    <dbReference type="NCBI Taxonomy" id="702114"/>
    <lineage>
        <taxon>Bacteria</taxon>
        <taxon>Pseudomonadati</taxon>
        <taxon>Pseudomonadota</taxon>
        <taxon>Gammaproteobacteria</taxon>
        <taxon>Methylococcales</taxon>
        <taxon>Methylococcaceae</taxon>
        <taxon>Methylomonas</taxon>
    </lineage>
</organism>
<evidence type="ECO:0008006" key="3">
    <source>
        <dbReference type="Google" id="ProtNLM"/>
    </source>
</evidence>
<protein>
    <recommendedName>
        <fullName evidence="3">DUF4336 domain-containing protein</fullName>
    </recommendedName>
</protein>
<dbReference type="Pfam" id="PF14234">
    <property type="entry name" value="DUF4336"/>
    <property type="match status" value="1"/>
</dbReference>
<comment type="caution">
    <text evidence="1">The sequence shown here is derived from an EMBL/GenBank/DDBJ whole genome shotgun (WGS) entry which is preliminary data.</text>
</comment>
<dbReference type="InterPro" id="IPR025638">
    <property type="entry name" value="DUF4336"/>
</dbReference>
<dbReference type="SUPFAM" id="SSF56281">
    <property type="entry name" value="Metallo-hydrolase/oxidoreductase"/>
    <property type="match status" value="1"/>
</dbReference>
<reference evidence="1 2" key="1">
    <citation type="submission" date="2016-03" db="EMBL/GenBank/DDBJ databases">
        <authorList>
            <person name="Ploux O."/>
        </authorList>
    </citation>
    <scope>NUCLEOTIDE SEQUENCE [LARGE SCALE GENOMIC DNA]</scope>
    <source>
        <strain evidence="1 2">R-45378</strain>
    </source>
</reference>
<dbReference type="PANTHER" id="PTHR33835:SF1">
    <property type="entry name" value="METALLO-BETA-LACTAMASE DOMAIN-CONTAINING PROTEIN"/>
    <property type="match status" value="1"/>
</dbReference>
<evidence type="ECO:0000313" key="2">
    <source>
        <dbReference type="Proteomes" id="UP000077857"/>
    </source>
</evidence>
<dbReference type="Proteomes" id="UP000077857">
    <property type="component" value="Unassembled WGS sequence"/>
</dbReference>
<dbReference type="PANTHER" id="PTHR33835">
    <property type="entry name" value="YALI0C07656P"/>
    <property type="match status" value="1"/>
</dbReference>
<dbReference type="RefSeq" id="WP_064041269.1">
    <property type="nucleotide sequence ID" value="NZ_LUUJ01000095.1"/>
</dbReference>
<proteinExistence type="predicted"/>
<name>A0A177N739_9GAMM</name>
<evidence type="ECO:0000313" key="1">
    <source>
        <dbReference type="EMBL" id="OAI13826.1"/>
    </source>
</evidence>
<sequence length="227" mass="25214">MNLETLVPGQIWHARQPLKFGPLQLTTRSTIVRLAGGEVWIHSPISPAPELLGAIAEIGPVKYVIAPNKSHHLFFLPFLQTCRNAQGYIAPGLADKRPDLAGFPTIPAADCAPWAAELDSLFIDGMPVINETVWFHKPSGTLILTDLLFCFVDDNSWATRIAARLLGVYRRLAMSRSMKLLIKDRAALSRCAQRILAWDVRRIVVGHGEIIDANAKQHLVEAFRHLT</sequence>
<dbReference type="AlphaFoldDB" id="A0A177N739"/>
<dbReference type="EMBL" id="LUUJ01000095">
    <property type="protein sequence ID" value="OAI13826.1"/>
    <property type="molecule type" value="Genomic_DNA"/>
</dbReference>